<keyword evidence="1" id="KW-0472">Membrane</keyword>
<keyword evidence="1" id="KW-1133">Transmembrane helix</keyword>
<keyword evidence="1" id="KW-0812">Transmembrane</keyword>
<evidence type="ECO:0000313" key="3">
    <source>
        <dbReference type="Proteomes" id="UP001301958"/>
    </source>
</evidence>
<protein>
    <submittedName>
        <fullName evidence="2">Uncharacterized protein</fullName>
    </submittedName>
</protein>
<evidence type="ECO:0000256" key="1">
    <source>
        <dbReference type="SAM" id="Phobius"/>
    </source>
</evidence>
<name>A0AAN7BPY7_9PEZI</name>
<dbReference type="AlphaFoldDB" id="A0AAN7BPY7"/>
<accession>A0AAN7BPY7</accession>
<gene>
    <name evidence="2" type="ORF">QBC38DRAFT_455315</name>
</gene>
<reference evidence="2" key="2">
    <citation type="submission" date="2023-05" db="EMBL/GenBank/DDBJ databases">
        <authorList>
            <consortium name="Lawrence Berkeley National Laboratory"/>
            <person name="Steindorff A."/>
            <person name="Hensen N."/>
            <person name="Bonometti L."/>
            <person name="Westerberg I."/>
            <person name="Brannstrom I.O."/>
            <person name="Guillou S."/>
            <person name="Cros-Aarteil S."/>
            <person name="Calhoun S."/>
            <person name="Haridas S."/>
            <person name="Kuo A."/>
            <person name="Mondo S."/>
            <person name="Pangilinan J."/>
            <person name="Riley R."/>
            <person name="Labutti K."/>
            <person name="Andreopoulos B."/>
            <person name="Lipzen A."/>
            <person name="Chen C."/>
            <person name="Yanf M."/>
            <person name="Daum C."/>
            <person name="Ng V."/>
            <person name="Clum A."/>
            <person name="Ohm R."/>
            <person name="Martin F."/>
            <person name="Silar P."/>
            <person name="Natvig D."/>
            <person name="Lalanne C."/>
            <person name="Gautier V."/>
            <person name="Ament-Velasquez S.L."/>
            <person name="Kruys A."/>
            <person name="Hutchinson M.I."/>
            <person name="Powell A.J."/>
            <person name="Barry K."/>
            <person name="Miller A.N."/>
            <person name="Grigoriev I.V."/>
            <person name="Debuchy R."/>
            <person name="Gladieux P."/>
            <person name="Thoren M.H."/>
            <person name="Johannesson H."/>
        </authorList>
    </citation>
    <scope>NUCLEOTIDE SEQUENCE</scope>
    <source>
        <strain evidence="2">CBS 990.96</strain>
    </source>
</reference>
<keyword evidence="3" id="KW-1185">Reference proteome</keyword>
<proteinExistence type="predicted"/>
<dbReference type="Proteomes" id="UP001301958">
    <property type="component" value="Unassembled WGS sequence"/>
</dbReference>
<feature type="transmembrane region" description="Helical" evidence="1">
    <location>
        <begin position="6"/>
        <end position="27"/>
    </location>
</feature>
<organism evidence="2 3">
    <name type="scientific">Podospora fimiseda</name>
    <dbReference type="NCBI Taxonomy" id="252190"/>
    <lineage>
        <taxon>Eukaryota</taxon>
        <taxon>Fungi</taxon>
        <taxon>Dikarya</taxon>
        <taxon>Ascomycota</taxon>
        <taxon>Pezizomycotina</taxon>
        <taxon>Sordariomycetes</taxon>
        <taxon>Sordariomycetidae</taxon>
        <taxon>Sordariales</taxon>
        <taxon>Podosporaceae</taxon>
        <taxon>Podospora</taxon>
    </lineage>
</organism>
<dbReference type="EMBL" id="MU865332">
    <property type="protein sequence ID" value="KAK4227370.1"/>
    <property type="molecule type" value="Genomic_DNA"/>
</dbReference>
<evidence type="ECO:0000313" key="2">
    <source>
        <dbReference type="EMBL" id="KAK4227370.1"/>
    </source>
</evidence>
<reference evidence="2" key="1">
    <citation type="journal article" date="2023" name="Mol. Phylogenet. Evol.">
        <title>Genome-scale phylogeny and comparative genomics of the fungal order Sordariales.</title>
        <authorList>
            <person name="Hensen N."/>
            <person name="Bonometti L."/>
            <person name="Westerberg I."/>
            <person name="Brannstrom I.O."/>
            <person name="Guillou S."/>
            <person name="Cros-Aarteil S."/>
            <person name="Calhoun S."/>
            <person name="Haridas S."/>
            <person name="Kuo A."/>
            <person name="Mondo S."/>
            <person name="Pangilinan J."/>
            <person name="Riley R."/>
            <person name="LaButti K."/>
            <person name="Andreopoulos B."/>
            <person name="Lipzen A."/>
            <person name="Chen C."/>
            <person name="Yan M."/>
            <person name="Daum C."/>
            <person name="Ng V."/>
            <person name="Clum A."/>
            <person name="Steindorff A."/>
            <person name="Ohm R.A."/>
            <person name="Martin F."/>
            <person name="Silar P."/>
            <person name="Natvig D.O."/>
            <person name="Lalanne C."/>
            <person name="Gautier V."/>
            <person name="Ament-Velasquez S.L."/>
            <person name="Kruys A."/>
            <person name="Hutchinson M.I."/>
            <person name="Powell A.J."/>
            <person name="Barry K."/>
            <person name="Miller A.N."/>
            <person name="Grigoriev I.V."/>
            <person name="Debuchy R."/>
            <person name="Gladieux P."/>
            <person name="Hiltunen Thoren M."/>
            <person name="Johannesson H."/>
        </authorList>
    </citation>
    <scope>NUCLEOTIDE SEQUENCE</scope>
    <source>
        <strain evidence="2">CBS 990.96</strain>
    </source>
</reference>
<sequence length="97" mass="11254">MDQRRYRFIIPILILILICVLFSLLIWSLTTSKRETVIYEPYPEGFNPTDQDLYSPSNNQDVSGMPVLASDFDEFRGEGRDGLRERRWGGENIGIKL</sequence>
<comment type="caution">
    <text evidence="2">The sequence shown here is derived from an EMBL/GenBank/DDBJ whole genome shotgun (WGS) entry which is preliminary data.</text>
</comment>